<name>A0ABP7DN45_9SPHN</name>
<organism evidence="1 2">
    <name type="scientific">Sphingomonas cynarae</name>
    <dbReference type="NCBI Taxonomy" id="930197"/>
    <lineage>
        <taxon>Bacteria</taxon>
        <taxon>Pseudomonadati</taxon>
        <taxon>Pseudomonadota</taxon>
        <taxon>Alphaproteobacteria</taxon>
        <taxon>Sphingomonadales</taxon>
        <taxon>Sphingomonadaceae</taxon>
        <taxon>Sphingomonas</taxon>
    </lineage>
</organism>
<accession>A0ABP7DN45</accession>
<dbReference type="Proteomes" id="UP001500523">
    <property type="component" value="Unassembled WGS sequence"/>
</dbReference>
<gene>
    <name evidence="1" type="ORF">GCM10022268_16250</name>
</gene>
<proteinExistence type="predicted"/>
<evidence type="ECO:0000313" key="1">
    <source>
        <dbReference type="EMBL" id="GAA3707623.1"/>
    </source>
</evidence>
<protein>
    <submittedName>
        <fullName evidence="1">Uncharacterized protein</fullName>
    </submittedName>
</protein>
<reference evidence="2" key="1">
    <citation type="journal article" date="2019" name="Int. J. Syst. Evol. Microbiol.">
        <title>The Global Catalogue of Microorganisms (GCM) 10K type strain sequencing project: providing services to taxonomists for standard genome sequencing and annotation.</title>
        <authorList>
            <consortium name="The Broad Institute Genomics Platform"/>
            <consortium name="The Broad Institute Genome Sequencing Center for Infectious Disease"/>
            <person name="Wu L."/>
            <person name="Ma J."/>
        </authorList>
    </citation>
    <scope>NUCLEOTIDE SEQUENCE [LARGE SCALE GENOMIC DNA]</scope>
    <source>
        <strain evidence="2">JCM 17498</strain>
    </source>
</reference>
<evidence type="ECO:0000313" key="2">
    <source>
        <dbReference type="Proteomes" id="UP001500523"/>
    </source>
</evidence>
<keyword evidence="2" id="KW-1185">Reference proteome</keyword>
<dbReference type="EMBL" id="BAABBF010000003">
    <property type="protein sequence ID" value="GAA3707623.1"/>
    <property type="molecule type" value="Genomic_DNA"/>
</dbReference>
<sequence length="114" mass="12071">MQTRAASLDEVFGTVGVVVSRRGIREVISSLSVLTIEGGGIYATALISPRVAGLVSFSSDVQGSSQYRDRHTDLDVEIVKPYPVIGQAPAAVQIQMSSGEAVTHVVPRPPPRRG</sequence>
<comment type="caution">
    <text evidence="1">The sequence shown here is derived from an EMBL/GenBank/DDBJ whole genome shotgun (WGS) entry which is preliminary data.</text>
</comment>